<dbReference type="Proteomes" id="UP000502421">
    <property type="component" value="Chromosome"/>
</dbReference>
<protein>
    <submittedName>
        <fullName evidence="2">DUF3526 domain-containing protein</fullName>
    </submittedName>
</protein>
<dbReference type="AlphaFoldDB" id="A0AAE6ZCU2"/>
<reference evidence="3" key="1">
    <citation type="submission" date="2020-04" db="EMBL/GenBank/DDBJ databases">
        <authorList>
            <person name="Kittiwongwattana C."/>
        </authorList>
    </citation>
    <scope>NUCLEOTIDE SEQUENCE [LARGE SCALE GENOMIC DNA]</scope>
    <source>
        <strain evidence="3">1310</strain>
    </source>
</reference>
<organism evidence="2 3">
    <name type="scientific">Chitinophaga oryzae</name>
    <dbReference type="NCBI Taxonomy" id="2725414"/>
    <lineage>
        <taxon>Bacteria</taxon>
        <taxon>Pseudomonadati</taxon>
        <taxon>Bacteroidota</taxon>
        <taxon>Chitinophagia</taxon>
        <taxon>Chitinophagales</taxon>
        <taxon>Chitinophagaceae</taxon>
        <taxon>Chitinophaga</taxon>
    </lineage>
</organism>
<feature type="transmembrane region" description="Helical" evidence="1">
    <location>
        <begin position="208"/>
        <end position="230"/>
    </location>
</feature>
<keyword evidence="1" id="KW-1133">Transmembrane helix</keyword>
<feature type="transmembrane region" description="Helical" evidence="1">
    <location>
        <begin position="237"/>
        <end position="258"/>
    </location>
</feature>
<dbReference type="KEGG" id="coy:HF329_00340"/>
<accession>A0AAE6ZCU2</accession>
<dbReference type="PANTHER" id="PTHR43471:SF1">
    <property type="entry name" value="ABC TRANSPORTER PERMEASE PROTEIN NOSY-RELATED"/>
    <property type="match status" value="1"/>
</dbReference>
<evidence type="ECO:0000313" key="2">
    <source>
        <dbReference type="EMBL" id="QJB29840.1"/>
    </source>
</evidence>
<evidence type="ECO:0000313" key="3">
    <source>
        <dbReference type="Proteomes" id="UP000502421"/>
    </source>
</evidence>
<dbReference type="Pfam" id="PF12040">
    <property type="entry name" value="DUF3526"/>
    <property type="match status" value="1"/>
</dbReference>
<dbReference type="RefSeq" id="WP_168802128.1">
    <property type="nucleotide sequence ID" value="NZ_CP051205.1"/>
</dbReference>
<dbReference type="PANTHER" id="PTHR43471">
    <property type="entry name" value="ABC TRANSPORTER PERMEASE"/>
    <property type="match status" value="1"/>
</dbReference>
<sequence length="454" mass="52532">MKRLYQFECILFFRTQAAWWGVLILLLSGAAGLYLGKSLIDKQRSVIQKAAVLQPENTQRNLRYFGNELGLMLYHNKYTLVSQPDPWAAFATGQRDINPVMLTVSMLGLQGQMYDTDLNNPVSLLYGNIDLAFVFVFLFPLVIIAFTYNVLSAEQESGVWRIIHAQADNPQRLIRRKLLVRAVVVLGVALVLLLSAVVYLRLPLDGRLLWVSVLLVSYLLFWFALSCWVISWGRSSGFNLAALVACWVLLNMLAPALVNIWTSWRYPVPEAMETAMRQREGYHEKWDMDKSVTMDKFFAHYPQFRKYPFDSSQDFSWYWYYGMQQMGDDEAAASTKAMREKLQQRQRFSNAAALMLPGIQTTLRLNQVAGTDLQQYLQFQSALQQLHEEVRMYFYPMVFSDGKAAQADWNKFALRYFEAHDQRPDWRQASILLLAIVLWAMAARNFRQTLKQPL</sequence>
<dbReference type="InterPro" id="IPR021913">
    <property type="entry name" value="DUF3526"/>
</dbReference>
<feature type="transmembrane region" description="Helical" evidence="1">
    <location>
        <begin position="12"/>
        <end position="35"/>
    </location>
</feature>
<feature type="transmembrane region" description="Helical" evidence="1">
    <location>
        <begin position="131"/>
        <end position="151"/>
    </location>
</feature>
<proteinExistence type="predicted"/>
<evidence type="ECO:0000256" key="1">
    <source>
        <dbReference type="SAM" id="Phobius"/>
    </source>
</evidence>
<name>A0AAE6ZCU2_9BACT</name>
<feature type="transmembrane region" description="Helical" evidence="1">
    <location>
        <begin position="178"/>
        <end position="202"/>
    </location>
</feature>
<gene>
    <name evidence="2" type="ORF">HF329_00340</name>
</gene>
<keyword evidence="1" id="KW-0472">Membrane</keyword>
<keyword evidence="1" id="KW-0812">Transmembrane</keyword>
<dbReference type="EMBL" id="CP051205">
    <property type="protein sequence ID" value="QJB29840.1"/>
    <property type="molecule type" value="Genomic_DNA"/>
</dbReference>